<protein>
    <submittedName>
        <fullName evidence="1">Uncharacterized protein</fullName>
    </submittedName>
</protein>
<evidence type="ECO:0000313" key="1">
    <source>
        <dbReference type="EMBL" id="MDX8533156.1"/>
    </source>
</evidence>
<reference evidence="1 2" key="1">
    <citation type="submission" date="2023-08" db="EMBL/GenBank/DDBJ databases">
        <title>Implementing the SeqCode for naming new Mesorhizobium species isolated from Vachellia karroo root nodules.</title>
        <authorList>
            <person name="Van Lill M."/>
        </authorList>
    </citation>
    <scope>NUCLEOTIDE SEQUENCE [LARGE SCALE GENOMIC DNA]</scope>
    <source>
        <strain evidence="1 2">VK25D</strain>
    </source>
</reference>
<evidence type="ECO:0000313" key="2">
    <source>
        <dbReference type="Proteomes" id="UP001285154"/>
    </source>
</evidence>
<dbReference type="RefSeq" id="WP_320249867.1">
    <property type="nucleotide sequence ID" value="NZ_JAVIIQ010000007.1"/>
</dbReference>
<comment type="caution">
    <text evidence="1">The sequence shown here is derived from an EMBL/GenBank/DDBJ whole genome shotgun (WGS) entry which is preliminary data.</text>
</comment>
<accession>A0ABU5AAC2</accession>
<keyword evidence="2" id="KW-1185">Reference proteome</keyword>
<proteinExistence type="predicted"/>
<dbReference type="Proteomes" id="UP001285154">
    <property type="component" value="Unassembled WGS sequence"/>
</dbReference>
<organism evidence="1 2">
    <name type="scientific">Mesorhizobium vachelliae</name>
    <dbReference type="NCBI Taxonomy" id="3072309"/>
    <lineage>
        <taxon>Bacteria</taxon>
        <taxon>Pseudomonadati</taxon>
        <taxon>Pseudomonadota</taxon>
        <taxon>Alphaproteobacteria</taxon>
        <taxon>Hyphomicrobiales</taxon>
        <taxon>Phyllobacteriaceae</taxon>
        <taxon>Mesorhizobium</taxon>
    </lineage>
</organism>
<gene>
    <name evidence="1" type="ORF">RFM42_19360</name>
</gene>
<sequence>MVARTRESDPNAEFHIRQIGEQRHASSLATIDYGDAFVLDVRDKGGIAMSGAINNDPQNAGQLLQEINAVSTFGISSPL</sequence>
<dbReference type="EMBL" id="JAVIIQ010000007">
    <property type="protein sequence ID" value="MDX8533156.1"/>
    <property type="molecule type" value="Genomic_DNA"/>
</dbReference>
<name>A0ABU5AAC2_9HYPH</name>